<feature type="coiled-coil region" evidence="1">
    <location>
        <begin position="174"/>
        <end position="222"/>
    </location>
</feature>
<evidence type="ECO:0000313" key="4">
    <source>
        <dbReference type="Proteomes" id="UP001642484"/>
    </source>
</evidence>
<feature type="coiled-coil region" evidence="1">
    <location>
        <begin position="75"/>
        <end position="116"/>
    </location>
</feature>
<sequence>MATSDGERRAFGYAQPPASAAPVSARLVNAPAGGGRDAEQPSLSMGGNSVSSATGGPVLRKKLFDQNVSDWASRYRKHKQSLDQITRDCDVLRSEVSKHQAEVNDRAQKMADLEDKYENQTLTKFAEIKAALELAGQRKQQFALEVGEARKLKTQLGKECKLLKADYERKHSELARGAETRDRLEQQLMSYTQQLNQVTSERQRLEKELELVQHNLRQHTELADEAHSEIERTCGGIKDSVQHHMATSLRLQPLEQDESSPEMASR</sequence>
<proteinExistence type="predicted"/>
<comment type="caution">
    <text evidence="3">The sequence shown here is derived from an EMBL/GenBank/DDBJ whole genome shotgun (WGS) entry which is preliminary data.</text>
</comment>
<protein>
    <submittedName>
        <fullName evidence="3">Uncharacterized protein</fullName>
    </submittedName>
</protein>
<evidence type="ECO:0000313" key="3">
    <source>
        <dbReference type="EMBL" id="CAK9066122.1"/>
    </source>
</evidence>
<feature type="region of interest" description="Disordered" evidence="2">
    <location>
        <begin position="1"/>
        <end position="57"/>
    </location>
</feature>
<name>A0ABP0NTL5_9DINO</name>
<keyword evidence="4" id="KW-1185">Reference proteome</keyword>
<evidence type="ECO:0000256" key="1">
    <source>
        <dbReference type="SAM" id="Coils"/>
    </source>
</evidence>
<feature type="compositionally biased region" description="Basic and acidic residues" evidence="2">
    <location>
        <begin position="1"/>
        <end position="10"/>
    </location>
</feature>
<dbReference type="Proteomes" id="UP001642484">
    <property type="component" value="Unassembled WGS sequence"/>
</dbReference>
<dbReference type="Gene3D" id="1.10.287.2610">
    <property type="match status" value="1"/>
</dbReference>
<dbReference type="EMBL" id="CAXAMN010022073">
    <property type="protein sequence ID" value="CAK9066122.1"/>
    <property type="molecule type" value="Genomic_DNA"/>
</dbReference>
<keyword evidence="1" id="KW-0175">Coiled coil</keyword>
<reference evidence="3 4" key="1">
    <citation type="submission" date="2024-02" db="EMBL/GenBank/DDBJ databases">
        <authorList>
            <person name="Chen Y."/>
            <person name="Shah S."/>
            <person name="Dougan E. K."/>
            <person name="Thang M."/>
            <person name="Chan C."/>
        </authorList>
    </citation>
    <scope>NUCLEOTIDE SEQUENCE [LARGE SCALE GENOMIC DNA]</scope>
</reference>
<gene>
    <name evidence="3" type="ORF">CCMP2556_LOCUS32469</name>
</gene>
<accession>A0ABP0NTL5</accession>
<feature type="compositionally biased region" description="Low complexity" evidence="2">
    <location>
        <begin position="14"/>
        <end position="25"/>
    </location>
</feature>
<evidence type="ECO:0000256" key="2">
    <source>
        <dbReference type="SAM" id="MobiDB-lite"/>
    </source>
</evidence>
<organism evidence="3 4">
    <name type="scientific">Durusdinium trenchii</name>
    <dbReference type="NCBI Taxonomy" id="1381693"/>
    <lineage>
        <taxon>Eukaryota</taxon>
        <taxon>Sar</taxon>
        <taxon>Alveolata</taxon>
        <taxon>Dinophyceae</taxon>
        <taxon>Suessiales</taxon>
        <taxon>Symbiodiniaceae</taxon>
        <taxon>Durusdinium</taxon>
    </lineage>
</organism>
<feature type="compositionally biased region" description="Polar residues" evidence="2">
    <location>
        <begin position="41"/>
        <end position="54"/>
    </location>
</feature>